<sequence>MRYTLLALPLLAVMVLSNKTPITGDTLYKKNCKVCHGNDGARGFMGAKNLKLSNMETSAIIQQIREGKSPMPSFKKKFSEEELAVLADYVKSLRQN</sequence>
<name>A0A1N6D6U4_9BACT</name>
<accession>A0A1N6D6U4</accession>
<evidence type="ECO:0000256" key="5">
    <source>
        <dbReference type="ARBA" id="ARBA00023004"/>
    </source>
</evidence>
<evidence type="ECO:0000259" key="7">
    <source>
        <dbReference type="PROSITE" id="PS51007"/>
    </source>
</evidence>
<keyword evidence="3 6" id="KW-0479">Metal-binding</keyword>
<reference evidence="8 9" key="1">
    <citation type="submission" date="2016-11" db="EMBL/GenBank/DDBJ databases">
        <authorList>
            <person name="Jaros S."/>
            <person name="Januszkiewicz K."/>
            <person name="Wedrychowicz H."/>
        </authorList>
    </citation>
    <scope>NUCLEOTIDE SEQUENCE [LARGE SCALE GENOMIC DNA]</scope>
    <source>
        <strain evidence="8 9">DSM 24787</strain>
    </source>
</reference>
<dbReference type="GO" id="GO:0009055">
    <property type="term" value="F:electron transfer activity"/>
    <property type="evidence" value="ECO:0007669"/>
    <property type="project" value="InterPro"/>
</dbReference>
<dbReference type="GO" id="GO:0020037">
    <property type="term" value="F:heme binding"/>
    <property type="evidence" value="ECO:0007669"/>
    <property type="project" value="InterPro"/>
</dbReference>
<evidence type="ECO:0000256" key="3">
    <source>
        <dbReference type="ARBA" id="ARBA00022723"/>
    </source>
</evidence>
<keyword evidence="2 6" id="KW-0349">Heme</keyword>
<keyword evidence="1" id="KW-0813">Transport</keyword>
<dbReference type="InterPro" id="IPR036909">
    <property type="entry name" value="Cyt_c-like_dom_sf"/>
</dbReference>
<evidence type="ECO:0000313" key="9">
    <source>
        <dbReference type="Proteomes" id="UP000185003"/>
    </source>
</evidence>
<keyword evidence="4" id="KW-0249">Electron transport</keyword>
<dbReference type="Proteomes" id="UP000185003">
    <property type="component" value="Unassembled WGS sequence"/>
</dbReference>
<proteinExistence type="predicted"/>
<organism evidence="8 9">
    <name type="scientific">Chitinophaga niabensis</name>
    <dbReference type="NCBI Taxonomy" id="536979"/>
    <lineage>
        <taxon>Bacteria</taxon>
        <taxon>Pseudomonadati</taxon>
        <taxon>Bacteroidota</taxon>
        <taxon>Chitinophagia</taxon>
        <taxon>Chitinophagales</taxon>
        <taxon>Chitinophagaceae</taxon>
        <taxon>Chitinophaga</taxon>
    </lineage>
</organism>
<dbReference type="OrthoDB" id="9794322at2"/>
<dbReference type="GO" id="GO:0005506">
    <property type="term" value="F:iron ion binding"/>
    <property type="evidence" value="ECO:0007669"/>
    <property type="project" value="InterPro"/>
</dbReference>
<evidence type="ECO:0000313" key="8">
    <source>
        <dbReference type="EMBL" id="SIN66485.1"/>
    </source>
</evidence>
<keyword evidence="9" id="KW-1185">Reference proteome</keyword>
<keyword evidence="5 6" id="KW-0408">Iron</keyword>
<evidence type="ECO:0000256" key="6">
    <source>
        <dbReference type="PROSITE-ProRule" id="PRU00433"/>
    </source>
</evidence>
<evidence type="ECO:0000256" key="1">
    <source>
        <dbReference type="ARBA" id="ARBA00022448"/>
    </source>
</evidence>
<dbReference type="SUPFAM" id="SSF46626">
    <property type="entry name" value="Cytochrome c"/>
    <property type="match status" value="1"/>
</dbReference>
<dbReference type="Pfam" id="PF13442">
    <property type="entry name" value="Cytochrome_CBB3"/>
    <property type="match status" value="1"/>
</dbReference>
<dbReference type="STRING" id="536979.SAMN04488055_0367"/>
<gene>
    <name evidence="8" type="ORF">SAMN04488055_0367</name>
</gene>
<evidence type="ECO:0000256" key="2">
    <source>
        <dbReference type="ARBA" id="ARBA00022617"/>
    </source>
</evidence>
<dbReference type="InterPro" id="IPR008168">
    <property type="entry name" value="Cyt_C_IC"/>
</dbReference>
<dbReference type="PROSITE" id="PS51007">
    <property type="entry name" value="CYTC"/>
    <property type="match status" value="1"/>
</dbReference>
<dbReference type="PRINTS" id="PR00605">
    <property type="entry name" value="CYTCHROMECIC"/>
</dbReference>
<dbReference type="AlphaFoldDB" id="A0A1N6D6U4"/>
<feature type="domain" description="Cytochrome c" evidence="7">
    <location>
        <begin position="19"/>
        <end position="94"/>
    </location>
</feature>
<dbReference type="RefSeq" id="WP_074237468.1">
    <property type="nucleotide sequence ID" value="NZ_FSRA01000001.1"/>
</dbReference>
<dbReference type="InterPro" id="IPR009056">
    <property type="entry name" value="Cyt_c-like_dom"/>
</dbReference>
<evidence type="ECO:0000256" key="4">
    <source>
        <dbReference type="ARBA" id="ARBA00022982"/>
    </source>
</evidence>
<protein>
    <submittedName>
        <fullName evidence="8">Cytochrome C oxidase, cbb3-type, subunit III</fullName>
    </submittedName>
</protein>
<dbReference type="Gene3D" id="1.10.760.10">
    <property type="entry name" value="Cytochrome c-like domain"/>
    <property type="match status" value="1"/>
</dbReference>
<dbReference type="EMBL" id="FSRA01000001">
    <property type="protein sequence ID" value="SIN66485.1"/>
    <property type="molecule type" value="Genomic_DNA"/>
</dbReference>